<dbReference type="AlphaFoldDB" id="A0A0B1P0P0"/>
<sequence>MIPLSIEDKIDSQRQLRAKSLGLGPCIRFSKDAREVLIGRSPVSKNKAHRRFITRKMPNQKTVATISNSVSHPQRAKKTYQNPKIVIHQRSRDQVCKKRRVKLCRRMSSFGSLRRRITSFSFPGVISRVISTDTNNSASLESSEVASEKSSRRRSIGLSHISSRLRNKLRRDHKPFQSVITMDKSITSDEVSYHLAKNQEYSKSYLNQQKTAIESNSTNVATLV</sequence>
<evidence type="ECO:0000313" key="3">
    <source>
        <dbReference type="Proteomes" id="UP000030854"/>
    </source>
</evidence>
<feature type="region of interest" description="Disordered" evidence="1">
    <location>
        <begin position="137"/>
        <end position="157"/>
    </location>
</feature>
<evidence type="ECO:0000256" key="1">
    <source>
        <dbReference type="SAM" id="MobiDB-lite"/>
    </source>
</evidence>
<gene>
    <name evidence="2" type="ORF">EV44_g3246</name>
</gene>
<keyword evidence="3" id="KW-1185">Reference proteome</keyword>
<protein>
    <submittedName>
        <fullName evidence="2">Uncharacterized protein</fullName>
    </submittedName>
</protein>
<reference evidence="2 3" key="1">
    <citation type="journal article" date="2014" name="BMC Genomics">
        <title>Adaptive genomic structural variation in the grape powdery mildew pathogen, Erysiphe necator.</title>
        <authorList>
            <person name="Jones L."/>
            <person name="Riaz S."/>
            <person name="Morales-Cruz A."/>
            <person name="Amrine K.C."/>
            <person name="McGuire B."/>
            <person name="Gubler W.D."/>
            <person name="Walker M.A."/>
            <person name="Cantu D."/>
        </authorList>
    </citation>
    <scope>NUCLEOTIDE SEQUENCE [LARGE SCALE GENOMIC DNA]</scope>
    <source>
        <strain evidence="3">c</strain>
    </source>
</reference>
<dbReference type="Proteomes" id="UP000030854">
    <property type="component" value="Unassembled WGS sequence"/>
</dbReference>
<name>A0A0B1P0P0_UNCNE</name>
<organism evidence="2 3">
    <name type="scientific">Uncinula necator</name>
    <name type="common">Grape powdery mildew</name>
    <dbReference type="NCBI Taxonomy" id="52586"/>
    <lineage>
        <taxon>Eukaryota</taxon>
        <taxon>Fungi</taxon>
        <taxon>Dikarya</taxon>
        <taxon>Ascomycota</taxon>
        <taxon>Pezizomycotina</taxon>
        <taxon>Leotiomycetes</taxon>
        <taxon>Erysiphales</taxon>
        <taxon>Erysiphaceae</taxon>
        <taxon>Erysiphe</taxon>
    </lineage>
</organism>
<accession>A0A0B1P0P0</accession>
<dbReference type="EMBL" id="JNVN01003548">
    <property type="protein sequence ID" value="KHJ30835.1"/>
    <property type="molecule type" value="Genomic_DNA"/>
</dbReference>
<proteinExistence type="predicted"/>
<comment type="caution">
    <text evidence="2">The sequence shown here is derived from an EMBL/GenBank/DDBJ whole genome shotgun (WGS) entry which is preliminary data.</text>
</comment>
<dbReference type="HOGENOM" id="CLU_1235842_0_0_1"/>
<evidence type="ECO:0000313" key="2">
    <source>
        <dbReference type="EMBL" id="KHJ30835.1"/>
    </source>
</evidence>